<dbReference type="Pfam" id="PF00004">
    <property type="entry name" value="AAA"/>
    <property type="match status" value="1"/>
</dbReference>
<accession>A0A9P4WM96</accession>
<dbReference type="Pfam" id="PF22942">
    <property type="entry name" value="DUF7025"/>
    <property type="match status" value="1"/>
</dbReference>
<dbReference type="GO" id="GO:0005524">
    <property type="term" value="F:ATP binding"/>
    <property type="evidence" value="ECO:0007669"/>
    <property type="project" value="InterPro"/>
</dbReference>
<name>A0A9P4WM96_9PLEO</name>
<dbReference type="AlphaFoldDB" id="A0A9P4WM96"/>
<keyword evidence="4" id="KW-1185">Reference proteome</keyword>
<dbReference type="OrthoDB" id="10042665at2759"/>
<dbReference type="InterPro" id="IPR003593">
    <property type="entry name" value="AAA+_ATPase"/>
</dbReference>
<evidence type="ECO:0000313" key="3">
    <source>
        <dbReference type="EMBL" id="KAF3036225.1"/>
    </source>
</evidence>
<dbReference type="SUPFAM" id="SSF52540">
    <property type="entry name" value="P-loop containing nucleoside triphosphate hydrolases"/>
    <property type="match status" value="1"/>
</dbReference>
<evidence type="ECO:0000313" key="4">
    <source>
        <dbReference type="Proteomes" id="UP000758155"/>
    </source>
</evidence>
<evidence type="ECO:0000259" key="2">
    <source>
        <dbReference type="SMART" id="SM00382"/>
    </source>
</evidence>
<organism evidence="3 4">
    <name type="scientific">Didymella heteroderae</name>
    <dbReference type="NCBI Taxonomy" id="1769908"/>
    <lineage>
        <taxon>Eukaryota</taxon>
        <taxon>Fungi</taxon>
        <taxon>Dikarya</taxon>
        <taxon>Ascomycota</taxon>
        <taxon>Pezizomycotina</taxon>
        <taxon>Dothideomycetes</taxon>
        <taxon>Pleosporomycetidae</taxon>
        <taxon>Pleosporales</taxon>
        <taxon>Pleosporineae</taxon>
        <taxon>Didymellaceae</taxon>
        <taxon>Didymella</taxon>
    </lineage>
</organism>
<sequence>MVFTTARDEPDDTDPRRGHKLEIKMYESRYNSVGTRITLRTGTKRAAVPSADPEQHPESALLVTRFYDKDKELEYTQMEVKSPHIRAALRAVIKEYPGLTFDTGSILIRDEPRCIFHYREQLRDYGMSLEDQTAVQHIVYFLNYMYTSLSREISSYYTFMESTAAPGIEHDFLWMAFKPGSLLFTTSQGIKRILRLASMRKSRYGSWLLTTDKLAYNGEDLGRITVTITIPWYDGYKPLQELKAYPLQYHPEESKIYQDLIERGHKYVSFRDVSHRFYSGVAESLSPYRTTNIEGEEDYPVLPIKVNGRIIVDVKKFGLVRPTYQEYIAPTDIVKIGADGIPLINDEEWCLFDSRVPGFSLSAKRWCFFEIDRMTEFEYNTRAFESLALPHEQKAMLSSMVRAHTSELHFDDLVKGKGKGLIFLLHGEPGVGKTLTAESLSDYTGRPLYSISCGDLGTTAMECEKALVEILDLATGWNAVLLIDEADVFLEQRSLHDLVRNGVVAVFLRLLEYFEGIMFLTTNRIMNFDTAFKSRIHLAIKYPGLSEPSQRQLWTTFITNDFQRDEPDWLSHELLEDLGTRKLNGRQIKNVVHTAMALAVAANRELEPQDIHTSLKAMEDFEKDFDEAMQESLDTEVTNDARGHKSYRFPVTSHGQKRRRID</sequence>
<dbReference type="InterPro" id="IPR027417">
    <property type="entry name" value="P-loop_NTPase"/>
</dbReference>
<dbReference type="GO" id="GO:0016887">
    <property type="term" value="F:ATP hydrolysis activity"/>
    <property type="evidence" value="ECO:0007669"/>
    <property type="project" value="InterPro"/>
</dbReference>
<dbReference type="InterPro" id="IPR054289">
    <property type="entry name" value="DUF7025"/>
</dbReference>
<comment type="caution">
    <text evidence="3">The sequence shown here is derived from an EMBL/GenBank/DDBJ whole genome shotgun (WGS) entry which is preliminary data.</text>
</comment>
<dbReference type="InterPro" id="IPR003959">
    <property type="entry name" value="ATPase_AAA_core"/>
</dbReference>
<feature type="region of interest" description="Disordered" evidence="1">
    <location>
        <begin position="636"/>
        <end position="662"/>
    </location>
</feature>
<dbReference type="EMBL" id="SWKV01000052">
    <property type="protein sequence ID" value="KAF3036225.1"/>
    <property type="molecule type" value="Genomic_DNA"/>
</dbReference>
<gene>
    <name evidence="3" type="ORF">E8E12_007963</name>
</gene>
<dbReference type="PANTHER" id="PTHR46411:SF2">
    <property type="entry name" value="AAA+ ATPASE DOMAIN-CONTAINING PROTEIN"/>
    <property type="match status" value="1"/>
</dbReference>
<dbReference type="SMART" id="SM00382">
    <property type="entry name" value="AAA"/>
    <property type="match status" value="1"/>
</dbReference>
<protein>
    <recommendedName>
        <fullName evidence="2">AAA+ ATPase domain-containing protein</fullName>
    </recommendedName>
</protein>
<evidence type="ECO:0000256" key="1">
    <source>
        <dbReference type="SAM" id="MobiDB-lite"/>
    </source>
</evidence>
<proteinExistence type="predicted"/>
<reference evidence="3" key="1">
    <citation type="submission" date="2019-04" db="EMBL/GenBank/DDBJ databases">
        <title>Sequencing of skin fungus with MAO and IRED activity.</title>
        <authorList>
            <person name="Marsaioli A.J."/>
            <person name="Bonatto J.M.C."/>
            <person name="Reis Junior O."/>
        </authorList>
    </citation>
    <scope>NUCLEOTIDE SEQUENCE</scope>
    <source>
        <strain evidence="3">28M1</strain>
    </source>
</reference>
<dbReference type="Proteomes" id="UP000758155">
    <property type="component" value="Unassembled WGS sequence"/>
</dbReference>
<dbReference type="PANTHER" id="PTHR46411">
    <property type="entry name" value="FAMILY ATPASE, PUTATIVE-RELATED"/>
    <property type="match status" value="1"/>
</dbReference>
<dbReference type="Gene3D" id="3.40.50.300">
    <property type="entry name" value="P-loop containing nucleotide triphosphate hydrolases"/>
    <property type="match status" value="1"/>
</dbReference>
<feature type="domain" description="AAA+ ATPase" evidence="2">
    <location>
        <begin position="419"/>
        <end position="544"/>
    </location>
</feature>
<dbReference type="CDD" id="cd19481">
    <property type="entry name" value="RecA-like_protease"/>
    <property type="match status" value="1"/>
</dbReference>